<evidence type="ECO:0000256" key="9">
    <source>
        <dbReference type="ARBA" id="ARBA00030944"/>
    </source>
</evidence>
<evidence type="ECO:0000256" key="4">
    <source>
        <dbReference type="ARBA" id="ARBA00022963"/>
    </source>
</evidence>
<dbReference type="Gene3D" id="2.102.10.10">
    <property type="entry name" value="Rieske [2Fe-2S] iron-sulphur domain"/>
    <property type="match status" value="1"/>
</dbReference>
<organism evidence="13 14">
    <name type="scientific">Kitasatospora putterlickiae</name>
    <dbReference type="NCBI Taxonomy" id="221725"/>
    <lineage>
        <taxon>Bacteria</taxon>
        <taxon>Bacillati</taxon>
        <taxon>Actinomycetota</taxon>
        <taxon>Actinomycetes</taxon>
        <taxon>Kitasatosporales</taxon>
        <taxon>Streptomycetaceae</taxon>
        <taxon>Kitasatospora</taxon>
    </lineage>
</organism>
<gene>
    <name evidence="13" type="ORF">GCM10009639_19470</name>
</gene>
<evidence type="ECO:0000256" key="3">
    <source>
        <dbReference type="ARBA" id="ARBA00022723"/>
    </source>
</evidence>
<dbReference type="PROSITE" id="PS51296">
    <property type="entry name" value="RIESKE"/>
    <property type="match status" value="1"/>
</dbReference>
<dbReference type="InterPro" id="IPR036922">
    <property type="entry name" value="Rieske_2Fe-2S_sf"/>
</dbReference>
<evidence type="ECO:0000256" key="10">
    <source>
        <dbReference type="ARBA" id="ARBA00046982"/>
    </source>
</evidence>
<name>A0ABN1XUJ9_9ACTN</name>
<keyword evidence="8" id="KW-0443">Lipid metabolism</keyword>
<dbReference type="RefSeq" id="WP_344331485.1">
    <property type="nucleotide sequence ID" value="NZ_BAAAKJ010000099.1"/>
</dbReference>
<keyword evidence="14" id="KW-1185">Reference proteome</keyword>
<evidence type="ECO:0000256" key="8">
    <source>
        <dbReference type="ARBA" id="ARBA00023221"/>
    </source>
</evidence>
<reference evidence="13 14" key="1">
    <citation type="journal article" date="2019" name="Int. J. Syst. Evol. Microbiol.">
        <title>The Global Catalogue of Microorganisms (GCM) 10K type strain sequencing project: providing services to taxonomists for standard genome sequencing and annotation.</title>
        <authorList>
            <consortium name="The Broad Institute Genomics Platform"/>
            <consortium name="The Broad Institute Genome Sequencing Center for Infectious Disease"/>
            <person name="Wu L."/>
            <person name="Ma J."/>
        </authorList>
    </citation>
    <scope>NUCLEOTIDE SEQUENCE [LARGE SCALE GENOMIC DNA]</scope>
    <source>
        <strain evidence="13 14">JCM 12393</strain>
    </source>
</reference>
<dbReference type="Pfam" id="PF00355">
    <property type="entry name" value="Rieske"/>
    <property type="match status" value="1"/>
</dbReference>
<keyword evidence="6" id="KW-0408">Iron</keyword>
<dbReference type="Gene3D" id="3.90.380.10">
    <property type="entry name" value="Naphthalene 1,2-dioxygenase Alpha Subunit, Chain A, domain 1"/>
    <property type="match status" value="1"/>
</dbReference>
<dbReference type="EMBL" id="BAAAKJ010000099">
    <property type="protein sequence ID" value="GAA1390577.1"/>
    <property type="molecule type" value="Genomic_DNA"/>
</dbReference>
<feature type="region of interest" description="Disordered" evidence="11">
    <location>
        <begin position="359"/>
        <end position="397"/>
    </location>
</feature>
<evidence type="ECO:0000313" key="13">
    <source>
        <dbReference type="EMBL" id="GAA1390577.1"/>
    </source>
</evidence>
<dbReference type="Proteomes" id="UP001499863">
    <property type="component" value="Unassembled WGS sequence"/>
</dbReference>
<dbReference type="InterPro" id="IPR045605">
    <property type="entry name" value="KshA-like_C"/>
</dbReference>
<evidence type="ECO:0000256" key="6">
    <source>
        <dbReference type="ARBA" id="ARBA00023004"/>
    </source>
</evidence>
<evidence type="ECO:0000256" key="11">
    <source>
        <dbReference type="SAM" id="MobiDB-lite"/>
    </source>
</evidence>
<dbReference type="InterPro" id="IPR050584">
    <property type="entry name" value="Cholesterol_7-desaturase"/>
</dbReference>
<evidence type="ECO:0000256" key="1">
    <source>
        <dbReference type="ARBA" id="ARBA00001962"/>
    </source>
</evidence>
<keyword evidence="8" id="KW-0753">Steroid metabolism</keyword>
<comment type="subunit">
    <text evidence="10">Homotrimer. The two-component system 3-ketosteroid-9-alpha-monooxygenase is composed of an oxygenase component KshA and a reductase component KshB.</text>
</comment>
<evidence type="ECO:0000259" key="12">
    <source>
        <dbReference type="PROSITE" id="PS51296"/>
    </source>
</evidence>
<dbReference type="PANTHER" id="PTHR21266:SF60">
    <property type="entry name" value="3-KETOSTEROID-9-ALPHA-MONOOXYGENASE, OXYGENASE COMPONENT"/>
    <property type="match status" value="1"/>
</dbReference>
<evidence type="ECO:0000313" key="14">
    <source>
        <dbReference type="Proteomes" id="UP001499863"/>
    </source>
</evidence>
<keyword evidence="3" id="KW-0479">Metal-binding</keyword>
<dbReference type="PANTHER" id="PTHR21266">
    <property type="entry name" value="IRON-SULFUR DOMAIN CONTAINING PROTEIN"/>
    <property type="match status" value="1"/>
</dbReference>
<dbReference type="SUPFAM" id="SSF50022">
    <property type="entry name" value="ISP domain"/>
    <property type="match status" value="1"/>
</dbReference>
<feature type="compositionally biased region" description="Basic and acidic residues" evidence="11">
    <location>
        <begin position="361"/>
        <end position="379"/>
    </location>
</feature>
<keyword evidence="4" id="KW-0442">Lipid degradation</keyword>
<feature type="domain" description="Rieske" evidence="12">
    <location>
        <begin position="33"/>
        <end position="135"/>
    </location>
</feature>
<sequence>MFHRKNLNYTVPIEGDITPYSPAESPIPDPSGWFCLGTSHTVRPGVVVTRRLLEQDVVLWRARSGRLTATRPYCPHLGAHLGRGGTVRGEDIVCSFHEFAFGPDGACTGNAYGTRPPKARLSLLPVEEVNGLIMVWYHPEGEPPSWRIPVLPTEGYSPPHYSLTESPGHPQEVLENAIDVGHLGTLHTTVMTGGSAAEAFRENGPGCTTTLRLAARIPFTGRTYTSDYRIEIHGVGYLVADIDLRFGVGLRVWALPVVTGPWRMQVRWAASARVPAPRLLPPPLRDWFAVGASRLLARLTHWFNHTRFIMPEKGGDLPVWSAKTYLHHPRLARGDGPFMRWRRWADQFYPSGAAQVLAARAEPDRAEAAHRTDPAETAHDLPYSPTADLRNSRESHR</sequence>
<evidence type="ECO:0000256" key="2">
    <source>
        <dbReference type="ARBA" id="ARBA00022714"/>
    </source>
</evidence>
<keyword evidence="2" id="KW-0001">2Fe-2S</keyword>
<proteinExistence type="predicted"/>
<keyword evidence="7" id="KW-0411">Iron-sulfur</keyword>
<evidence type="ECO:0000256" key="5">
    <source>
        <dbReference type="ARBA" id="ARBA00023002"/>
    </source>
</evidence>
<dbReference type="CDD" id="cd03469">
    <property type="entry name" value="Rieske_RO_Alpha_N"/>
    <property type="match status" value="1"/>
</dbReference>
<protein>
    <recommendedName>
        <fullName evidence="9">Rieske-type oxygenase</fullName>
    </recommendedName>
</protein>
<dbReference type="InterPro" id="IPR017941">
    <property type="entry name" value="Rieske_2Fe-2S"/>
</dbReference>
<comment type="cofactor">
    <cofactor evidence="1">
        <name>Fe cation</name>
        <dbReference type="ChEBI" id="CHEBI:24875"/>
    </cofactor>
</comment>
<evidence type="ECO:0000256" key="7">
    <source>
        <dbReference type="ARBA" id="ARBA00023014"/>
    </source>
</evidence>
<accession>A0ABN1XUJ9</accession>
<dbReference type="Pfam" id="PF19298">
    <property type="entry name" value="KshA_C"/>
    <property type="match status" value="2"/>
</dbReference>
<dbReference type="SUPFAM" id="SSF55961">
    <property type="entry name" value="Bet v1-like"/>
    <property type="match status" value="1"/>
</dbReference>
<keyword evidence="5" id="KW-0560">Oxidoreductase</keyword>
<comment type="caution">
    <text evidence="13">The sequence shown here is derived from an EMBL/GenBank/DDBJ whole genome shotgun (WGS) entry which is preliminary data.</text>
</comment>